<comment type="caution">
    <text evidence="1">The sequence shown here is derived from an EMBL/GenBank/DDBJ whole genome shotgun (WGS) entry which is preliminary data.</text>
</comment>
<gene>
    <name evidence="1" type="ORF">LITE_LOCUS22016</name>
</gene>
<dbReference type="EMBL" id="CAMGYJ010000006">
    <property type="protein sequence ID" value="CAI0429186.1"/>
    <property type="molecule type" value="Genomic_DNA"/>
</dbReference>
<dbReference type="AlphaFoldDB" id="A0AAV0L3X7"/>
<protein>
    <submittedName>
        <fullName evidence="1">Uncharacterized protein</fullName>
    </submittedName>
</protein>
<evidence type="ECO:0000313" key="1">
    <source>
        <dbReference type="EMBL" id="CAI0429185.1"/>
    </source>
</evidence>
<accession>A0AAV0L3X7</accession>
<organism evidence="1 2">
    <name type="scientific">Linum tenue</name>
    <dbReference type="NCBI Taxonomy" id="586396"/>
    <lineage>
        <taxon>Eukaryota</taxon>
        <taxon>Viridiplantae</taxon>
        <taxon>Streptophyta</taxon>
        <taxon>Embryophyta</taxon>
        <taxon>Tracheophyta</taxon>
        <taxon>Spermatophyta</taxon>
        <taxon>Magnoliopsida</taxon>
        <taxon>eudicotyledons</taxon>
        <taxon>Gunneridae</taxon>
        <taxon>Pentapetalae</taxon>
        <taxon>rosids</taxon>
        <taxon>fabids</taxon>
        <taxon>Malpighiales</taxon>
        <taxon>Linaceae</taxon>
        <taxon>Linum</taxon>
    </lineage>
</organism>
<sequence>AKLGFRVSGSRIEPKFHIRASCSEGILGRSRILIRGSFVKLTF</sequence>
<name>A0AAV0L3X7_9ROSI</name>
<dbReference type="EMBL" id="CAMGYJ010000006">
    <property type="protein sequence ID" value="CAI0429185.1"/>
    <property type="molecule type" value="Genomic_DNA"/>
</dbReference>
<keyword evidence="2" id="KW-1185">Reference proteome</keyword>
<dbReference type="Proteomes" id="UP001154282">
    <property type="component" value="Unassembled WGS sequence"/>
</dbReference>
<evidence type="ECO:0000313" key="2">
    <source>
        <dbReference type="Proteomes" id="UP001154282"/>
    </source>
</evidence>
<feature type="non-terminal residue" evidence="1">
    <location>
        <position position="1"/>
    </location>
</feature>
<proteinExistence type="predicted"/>
<reference evidence="1" key="1">
    <citation type="submission" date="2022-08" db="EMBL/GenBank/DDBJ databases">
        <authorList>
            <person name="Gutierrez-Valencia J."/>
        </authorList>
    </citation>
    <scope>NUCLEOTIDE SEQUENCE</scope>
</reference>